<gene>
    <name evidence="1" type="ORF">Lbru_2375</name>
</gene>
<dbReference type="EMBL" id="LNXV01000033">
    <property type="protein sequence ID" value="KTC78083.1"/>
    <property type="molecule type" value="Genomic_DNA"/>
</dbReference>
<dbReference type="AlphaFoldDB" id="A0A0W0S3R5"/>
<protein>
    <submittedName>
        <fullName evidence="1">Uncharacterized protein</fullName>
    </submittedName>
</protein>
<dbReference type="PATRIC" id="fig|29422.6.peg.2527"/>
<proteinExistence type="predicted"/>
<dbReference type="RefSeq" id="WP_058442361.1">
    <property type="nucleotide sequence ID" value="NZ_CAAAHU010000026.1"/>
</dbReference>
<keyword evidence="2" id="KW-1185">Reference proteome</keyword>
<dbReference type="Proteomes" id="UP000054742">
    <property type="component" value="Unassembled WGS sequence"/>
</dbReference>
<dbReference type="STRING" id="29422.Lbru_2375"/>
<evidence type="ECO:0000313" key="1">
    <source>
        <dbReference type="EMBL" id="KTC78083.1"/>
    </source>
</evidence>
<sequence>MAGKLKANIRIFDFDLTISKGHTFSSYCLDRIARADFLEEDIYKLGKKLAVHNIKNGVPFEHDADHLSAIATYHNNPAFIAGYISHMLGKELKLAETLTSDEPATAINVYTVEGIDRPIFISYLPDMGNAFQAKMAMLQGKNNQINFLKKTLIAREQITETAIIDFYDDTDTNYVEAQNLEGVNCHFISRTNPNFTIIASQAARVLEKNEMIMDSDISELSGELSTEVEKVNEAIITGTTTITNANAISSNLTS</sequence>
<reference evidence="1 2" key="1">
    <citation type="submission" date="2015-11" db="EMBL/GenBank/DDBJ databases">
        <title>Genomic analysis of 38 Legionella species identifies large and diverse effector repertoires.</title>
        <authorList>
            <person name="Burstein D."/>
            <person name="Amaro F."/>
            <person name="Zusman T."/>
            <person name="Lifshitz Z."/>
            <person name="Cohen O."/>
            <person name="Gilbert J.A."/>
            <person name="Pupko T."/>
            <person name="Shuman H.A."/>
            <person name="Segal G."/>
        </authorList>
    </citation>
    <scope>NUCLEOTIDE SEQUENCE [LARGE SCALE GENOMIC DNA]</scope>
    <source>
        <strain evidence="1 2">ATCC 43878</strain>
    </source>
</reference>
<name>A0A0W0S3R5_9GAMM</name>
<organism evidence="1 2">
    <name type="scientific">Legionella brunensis</name>
    <dbReference type="NCBI Taxonomy" id="29422"/>
    <lineage>
        <taxon>Bacteria</taxon>
        <taxon>Pseudomonadati</taxon>
        <taxon>Pseudomonadota</taxon>
        <taxon>Gammaproteobacteria</taxon>
        <taxon>Legionellales</taxon>
        <taxon>Legionellaceae</taxon>
        <taxon>Legionella</taxon>
    </lineage>
</organism>
<accession>A0A0W0S3R5</accession>
<evidence type="ECO:0000313" key="2">
    <source>
        <dbReference type="Proteomes" id="UP000054742"/>
    </source>
</evidence>
<comment type="caution">
    <text evidence="1">The sequence shown here is derived from an EMBL/GenBank/DDBJ whole genome shotgun (WGS) entry which is preliminary data.</text>
</comment>
<dbReference type="OrthoDB" id="5635789at2"/>